<dbReference type="EMBL" id="BNJQ01000039">
    <property type="protein sequence ID" value="GHP12204.1"/>
    <property type="molecule type" value="Genomic_DNA"/>
</dbReference>
<dbReference type="InterPro" id="IPR037229">
    <property type="entry name" value="Ribosomal_bL35_sf"/>
</dbReference>
<keyword evidence="5" id="KW-1185">Reference proteome</keyword>
<dbReference type="AlphaFoldDB" id="A0A830HYM5"/>
<comment type="caution">
    <text evidence="4">The sequence shown here is derived from an EMBL/GenBank/DDBJ whole genome shotgun (WGS) entry which is preliminary data.</text>
</comment>
<sequence length="124" mass="14751">MAMASMSSKPQAQALLKYIQRRFRSNHKFRDAKGSLFRHPKNQQSFRKPKRIKMTVPKSVRMRFKVTGTGKILRWQTGRSHRRSHKSKNALGRLKRCVPLSKKSKEYKVLVKIGYRSKYRGRYR</sequence>
<dbReference type="OrthoDB" id="162638at2759"/>
<dbReference type="Pfam" id="PF01632">
    <property type="entry name" value="Ribosomal_L35p"/>
    <property type="match status" value="1"/>
</dbReference>
<dbReference type="GO" id="GO:0003735">
    <property type="term" value="F:structural constituent of ribosome"/>
    <property type="evidence" value="ECO:0007669"/>
    <property type="project" value="InterPro"/>
</dbReference>
<evidence type="ECO:0000256" key="2">
    <source>
        <dbReference type="ARBA" id="ARBA00022980"/>
    </source>
</evidence>
<dbReference type="Proteomes" id="UP000660262">
    <property type="component" value="Unassembled WGS sequence"/>
</dbReference>
<dbReference type="Gene3D" id="4.10.410.60">
    <property type="match status" value="1"/>
</dbReference>
<gene>
    <name evidence="4" type="ORF">PPROV_001093200</name>
</gene>
<evidence type="ECO:0000313" key="5">
    <source>
        <dbReference type="Proteomes" id="UP000660262"/>
    </source>
</evidence>
<keyword evidence="2" id="KW-0689">Ribosomal protein</keyword>
<dbReference type="GO" id="GO:1990904">
    <property type="term" value="C:ribonucleoprotein complex"/>
    <property type="evidence" value="ECO:0007669"/>
    <property type="project" value="UniProtKB-KW"/>
</dbReference>
<dbReference type="SUPFAM" id="SSF143034">
    <property type="entry name" value="L35p-like"/>
    <property type="match status" value="1"/>
</dbReference>
<comment type="similarity">
    <text evidence="1">Belongs to the bacterial ribosomal protein bL35 family.</text>
</comment>
<keyword evidence="3" id="KW-0687">Ribonucleoprotein</keyword>
<evidence type="ECO:0000256" key="1">
    <source>
        <dbReference type="ARBA" id="ARBA00006598"/>
    </source>
</evidence>
<accession>A0A830HYM5</accession>
<evidence type="ECO:0000313" key="4">
    <source>
        <dbReference type="EMBL" id="GHP12204.1"/>
    </source>
</evidence>
<evidence type="ECO:0000256" key="3">
    <source>
        <dbReference type="ARBA" id="ARBA00023274"/>
    </source>
</evidence>
<protein>
    <recommendedName>
        <fullName evidence="6">50S ribosomal protein L35</fullName>
    </recommendedName>
</protein>
<name>A0A830HYM5_9CHLO</name>
<dbReference type="GO" id="GO:0005840">
    <property type="term" value="C:ribosome"/>
    <property type="evidence" value="ECO:0007669"/>
    <property type="project" value="UniProtKB-KW"/>
</dbReference>
<proteinExistence type="inferred from homology"/>
<dbReference type="InterPro" id="IPR021137">
    <property type="entry name" value="Ribosomal_bL35-like"/>
</dbReference>
<dbReference type="GO" id="GO:0006412">
    <property type="term" value="P:translation"/>
    <property type="evidence" value="ECO:0007669"/>
    <property type="project" value="InterPro"/>
</dbReference>
<reference evidence="4" key="1">
    <citation type="submission" date="2020-10" db="EMBL/GenBank/DDBJ databases">
        <title>Unveiling of a novel bifunctional photoreceptor, Dualchrome1, isolated from a cosmopolitan green alga.</title>
        <authorList>
            <person name="Suzuki S."/>
            <person name="Kawachi M."/>
        </authorList>
    </citation>
    <scope>NUCLEOTIDE SEQUENCE</scope>
    <source>
        <strain evidence="4">NIES 2893</strain>
    </source>
</reference>
<organism evidence="4 5">
    <name type="scientific">Pycnococcus provasolii</name>
    <dbReference type="NCBI Taxonomy" id="41880"/>
    <lineage>
        <taxon>Eukaryota</taxon>
        <taxon>Viridiplantae</taxon>
        <taxon>Chlorophyta</taxon>
        <taxon>Pseudoscourfieldiophyceae</taxon>
        <taxon>Pseudoscourfieldiales</taxon>
        <taxon>Pycnococcaceae</taxon>
        <taxon>Pycnococcus</taxon>
    </lineage>
</organism>
<evidence type="ECO:0008006" key="6">
    <source>
        <dbReference type="Google" id="ProtNLM"/>
    </source>
</evidence>